<gene>
    <name evidence="1" type="ORF">M666_12010</name>
</gene>
<evidence type="ECO:0000313" key="1">
    <source>
        <dbReference type="EMBL" id="AIZ42248.1"/>
    </source>
</evidence>
<evidence type="ECO:0000313" key="2">
    <source>
        <dbReference type="Proteomes" id="UP000030786"/>
    </source>
</evidence>
<dbReference type="GeneID" id="78061465"/>
<sequence length="264" mass="30922">MENSKKIILFSILLSAFIFHLLYGSNFYKPETFSTGHNDYLIINRNKTKDSDELLNQHTSICNKQDTVKCKNDPAVYTEVVAGLLYKDNNSDIFLKRQREIIKSPFGGELSKCQKFPFSFNKSVGTLNDSIAFLKDVVDIGSFSKLEHSDVYFYDKNYMYVYRDYPVCYPPFYQIEINKKYARIFDTDYIKDLNKVYWKGLEIENADANSFTTKIVADKEGKPFTIVHDNKQIYFFAEPMNLERFNNLPLPKKTLDAVRKTFYK</sequence>
<accession>A0AAU8RGG6</accession>
<dbReference type="AlphaFoldDB" id="A0AAU8RGG6"/>
<dbReference type="RefSeq" id="WP_029446039.1">
    <property type="nucleotide sequence ID" value="NZ_CP009976.1"/>
</dbReference>
<reference evidence="1 2" key="1">
    <citation type="journal article" date="2014" name="Environ. Microbiol.">
        <title>Contrasting genomic patterns and infection strategies of two co-existing Bacteroidetes podovirus genera.</title>
        <authorList>
            <person name="Holmfeldt K."/>
            <person name="Howard-Varona C."/>
            <person name="Solonenko N."/>
            <person name="Sullivan M.B."/>
        </authorList>
    </citation>
    <scope>NUCLEOTIDE SEQUENCE [LARGE SCALE GENOMIC DNA]</scope>
    <source>
        <strain evidence="1 2">18</strain>
    </source>
</reference>
<dbReference type="Proteomes" id="UP000030786">
    <property type="component" value="Chromosome"/>
</dbReference>
<name>A0AAU8RGG6_9FLAO</name>
<dbReference type="EMBL" id="CP009976">
    <property type="protein sequence ID" value="AIZ42248.1"/>
    <property type="molecule type" value="Genomic_DNA"/>
</dbReference>
<dbReference type="KEGG" id="cbat:M666_12010"/>
<proteinExistence type="predicted"/>
<organism evidence="1 2">
    <name type="scientific">Cellulophaga baltica 18</name>
    <dbReference type="NCBI Taxonomy" id="1348584"/>
    <lineage>
        <taxon>Bacteria</taxon>
        <taxon>Pseudomonadati</taxon>
        <taxon>Bacteroidota</taxon>
        <taxon>Flavobacteriia</taxon>
        <taxon>Flavobacteriales</taxon>
        <taxon>Flavobacteriaceae</taxon>
        <taxon>Cellulophaga</taxon>
    </lineage>
</organism>
<protein>
    <recommendedName>
        <fullName evidence="3">DUF3298 domain-containing protein</fullName>
    </recommendedName>
</protein>
<evidence type="ECO:0008006" key="3">
    <source>
        <dbReference type="Google" id="ProtNLM"/>
    </source>
</evidence>